<reference evidence="9 10" key="1">
    <citation type="submission" date="2019-03" db="EMBL/GenBank/DDBJ databases">
        <title>Genomic Encyclopedia of Type Strains, Phase IV (KMG-IV): sequencing the most valuable type-strain genomes for metagenomic binning, comparative biology and taxonomic classification.</title>
        <authorList>
            <person name="Goeker M."/>
        </authorList>
    </citation>
    <scope>NUCLEOTIDE SEQUENCE [LARGE SCALE GENOMIC DNA]</scope>
    <source>
        <strain evidence="9 10">DSM 15969</strain>
    </source>
</reference>
<dbReference type="SUPFAM" id="SSF54534">
    <property type="entry name" value="FKBP-like"/>
    <property type="match status" value="1"/>
</dbReference>
<evidence type="ECO:0000256" key="3">
    <source>
        <dbReference type="ARBA" id="ARBA00022729"/>
    </source>
</evidence>
<comment type="caution">
    <text evidence="9">The sequence shown here is derived from an EMBL/GenBank/DDBJ whole genome shotgun (WGS) entry which is preliminary data.</text>
</comment>
<feature type="compositionally biased region" description="Polar residues" evidence="7">
    <location>
        <begin position="93"/>
        <end position="105"/>
    </location>
</feature>
<keyword evidence="3" id="KW-0732">Signal</keyword>
<dbReference type="PANTHER" id="PTHR47245:SF1">
    <property type="entry name" value="FOLDASE PROTEIN PRSA"/>
    <property type="match status" value="1"/>
</dbReference>
<evidence type="ECO:0000259" key="8">
    <source>
        <dbReference type="PROSITE" id="PS50198"/>
    </source>
</evidence>
<dbReference type="InterPro" id="IPR046357">
    <property type="entry name" value="PPIase_dom_sf"/>
</dbReference>
<dbReference type="Proteomes" id="UP000295063">
    <property type="component" value="Unassembled WGS sequence"/>
</dbReference>
<accession>A0A4R1Q5Y6</accession>
<dbReference type="RefSeq" id="WP_132079411.1">
    <property type="nucleotide sequence ID" value="NZ_DAIMLW010000309.1"/>
</dbReference>
<dbReference type="EC" id="5.2.1.8" evidence="2"/>
<sequence>MGDKKSTDSQEIETQTPDKKSGTDLKQSTETSVENQQEEINSIDGQPPLPESTLQIKASNHTTIVQDLFAAIGVRFGKNPKKKSSSIDKDSNEFNTVPTETSQLSKDVLPPSSNDDPKEAGNEPAKVISENQELGTGGNAVKVTDVKENNNEVEGIDSTVAPADGLTKVPTKRFLTRKLVIIPLIILLSFLSYKLYSFITEPRPPSEDVVATYNGKNLTKEDLLTYIKNRGYKEEQHGICSKHGFDHSKCDQTEECETHPIDSLESYRQIIKMIAVQQIVDDWAKEKGIIQKDNVKHDFKHLVEEVSLEKLVDKVHQDQLSPDKIDKWEVQKYYDANKETYKDKPLNEVEDDIRNILTAEKEKSFFPEYIAKLKKNAGLIVNYDILRIDNPTEIDLRKNEALFTIHGKPFTLGAFQDEFKELSPETQAKFASFDAKKNLIDQLITKELLLEESGDEPAEKENSEEIATMKSQYLSQILHKEEIDEKIGQITDEEALKFFEEKKSFFVEPAKAQISLIQVAQGPSEAEKTRARQKIDEALQRLTSGADFAAIAKEYSSDSKAASMGELKSWIYDNEHFDPSLKKNIFTLQPDEVSGVFEYKGGYYIVKLWQKEEKRQRSFEEVKDQLKKALLDEKHRSRESGLEAELLTKAQLVIYDSSLKMLLKEDKNTQI</sequence>
<evidence type="ECO:0000256" key="6">
    <source>
        <dbReference type="PROSITE-ProRule" id="PRU00278"/>
    </source>
</evidence>
<evidence type="ECO:0000256" key="2">
    <source>
        <dbReference type="ARBA" id="ARBA00013194"/>
    </source>
</evidence>
<keyword evidence="10" id="KW-1185">Reference proteome</keyword>
<dbReference type="InterPro" id="IPR000297">
    <property type="entry name" value="PPIase_PpiC"/>
</dbReference>
<dbReference type="OrthoDB" id="14196at2"/>
<keyword evidence="5 6" id="KW-0413">Isomerase</keyword>
<dbReference type="GO" id="GO:0003755">
    <property type="term" value="F:peptidyl-prolyl cis-trans isomerase activity"/>
    <property type="evidence" value="ECO:0007669"/>
    <property type="project" value="UniProtKB-KW"/>
</dbReference>
<organism evidence="9 10">
    <name type="scientific">Anaerospora hongkongensis</name>
    <dbReference type="NCBI Taxonomy" id="244830"/>
    <lineage>
        <taxon>Bacteria</taxon>
        <taxon>Bacillati</taxon>
        <taxon>Bacillota</taxon>
        <taxon>Negativicutes</taxon>
        <taxon>Selenomonadales</taxon>
        <taxon>Sporomusaceae</taxon>
        <taxon>Anaerospora</taxon>
    </lineage>
</organism>
<protein>
    <recommendedName>
        <fullName evidence="2">peptidylprolyl isomerase</fullName>
        <ecNumber evidence="2">5.2.1.8</ecNumber>
    </recommendedName>
</protein>
<dbReference type="AlphaFoldDB" id="A0A4R1Q5Y6"/>
<evidence type="ECO:0000256" key="4">
    <source>
        <dbReference type="ARBA" id="ARBA00023110"/>
    </source>
</evidence>
<dbReference type="InterPro" id="IPR050245">
    <property type="entry name" value="PrsA_foldase"/>
</dbReference>
<dbReference type="PROSITE" id="PS50198">
    <property type="entry name" value="PPIC_PPIASE_2"/>
    <property type="match status" value="1"/>
</dbReference>
<feature type="region of interest" description="Disordered" evidence="7">
    <location>
        <begin position="79"/>
        <end position="123"/>
    </location>
</feature>
<evidence type="ECO:0000256" key="5">
    <source>
        <dbReference type="ARBA" id="ARBA00023235"/>
    </source>
</evidence>
<feature type="domain" description="PpiC" evidence="8">
    <location>
        <begin position="509"/>
        <end position="610"/>
    </location>
</feature>
<dbReference type="EMBL" id="SLUI01000006">
    <property type="protein sequence ID" value="TCL37214.1"/>
    <property type="molecule type" value="Genomic_DNA"/>
</dbReference>
<evidence type="ECO:0000256" key="7">
    <source>
        <dbReference type="SAM" id="MobiDB-lite"/>
    </source>
</evidence>
<evidence type="ECO:0000313" key="10">
    <source>
        <dbReference type="Proteomes" id="UP000295063"/>
    </source>
</evidence>
<name>A0A4R1Q5Y6_9FIRM</name>
<keyword evidence="4 6" id="KW-0697">Rotamase</keyword>
<dbReference type="Gene3D" id="6.10.140.970">
    <property type="match status" value="1"/>
</dbReference>
<feature type="region of interest" description="Disordered" evidence="7">
    <location>
        <begin position="1"/>
        <end position="54"/>
    </location>
</feature>
<feature type="compositionally biased region" description="Polar residues" evidence="7">
    <location>
        <begin position="24"/>
        <end position="44"/>
    </location>
</feature>
<dbReference type="PANTHER" id="PTHR47245">
    <property type="entry name" value="PEPTIDYLPROLYL ISOMERASE"/>
    <property type="match status" value="1"/>
</dbReference>
<dbReference type="Gene3D" id="3.10.50.40">
    <property type="match status" value="1"/>
</dbReference>
<evidence type="ECO:0000313" key="9">
    <source>
        <dbReference type="EMBL" id="TCL37214.1"/>
    </source>
</evidence>
<proteinExistence type="predicted"/>
<evidence type="ECO:0000256" key="1">
    <source>
        <dbReference type="ARBA" id="ARBA00000971"/>
    </source>
</evidence>
<dbReference type="Pfam" id="PF13145">
    <property type="entry name" value="Rotamase_2"/>
    <property type="match status" value="1"/>
</dbReference>
<comment type="catalytic activity">
    <reaction evidence="1">
        <text>[protein]-peptidylproline (omega=180) = [protein]-peptidylproline (omega=0)</text>
        <dbReference type="Rhea" id="RHEA:16237"/>
        <dbReference type="Rhea" id="RHEA-COMP:10747"/>
        <dbReference type="Rhea" id="RHEA-COMP:10748"/>
        <dbReference type="ChEBI" id="CHEBI:83833"/>
        <dbReference type="ChEBI" id="CHEBI:83834"/>
        <dbReference type="EC" id="5.2.1.8"/>
    </reaction>
</comment>
<gene>
    <name evidence="9" type="ORF">EV210_10680</name>
</gene>